<evidence type="ECO:0000313" key="3">
    <source>
        <dbReference type="Proteomes" id="UP000322997"/>
    </source>
</evidence>
<sequence length="61" mass="6943">MLSRDEVPEIMTPAHVKEVLGIGRRQVYELVGNPPFPVVKVGKLYKISKQSFFKWLDEGQG</sequence>
<dbReference type="EMBL" id="VTEQ01000001">
    <property type="protein sequence ID" value="TYS56315.1"/>
    <property type="molecule type" value="Genomic_DNA"/>
</dbReference>
<reference evidence="2 3" key="1">
    <citation type="submission" date="2019-08" db="EMBL/GenBank/DDBJ databases">
        <title>Bacillus genomes from the desert of Cuatro Cienegas, Coahuila.</title>
        <authorList>
            <person name="Olmedo-Alvarez G."/>
        </authorList>
    </citation>
    <scope>NUCLEOTIDE SEQUENCE [LARGE SCALE GENOMIC DNA]</scope>
    <source>
        <strain evidence="2 3">CH108_3D</strain>
    </source>
</reference>
<dbReference type="AlphaFoldDB" id="A0A5D4RY46"/>
<feature type="domain" description="Helix-turn-helix" evidence="1">
    <location>
        <begin position="11"/>
        <end position="58"/>
    </location>
</feature>
<evidence type="ECO:0000313" key="2">
    <source>
        <dbReference type="EMBL" id="TYS56315.1"/>
    </source>
</evidence>
<name>A0A5D4RY46_9BACI</name>
<proteinExistence type="predicted"/>
<organism evidence="2 3">
    <name type="scientific">Rossellomorea marisflavi</name>
    <dbReference type="NCBI Taxonomy" id="189381"/>
    <lineage>
        <taxon>Bacteria</taxon>
        <taxon>Bacillati</taxon>
        <taxon>Bacillota</taxon>
        <taxon>Bacilli</taxon>
        <taxon>Bacillales</taxon>
        <taxon>Bacillaceae</taxon>
        <taxon>Rossellomorea</taxon>
    </lineage>
</organism>
<accession>A0A5D4RY46</accession>
<gene>
    <name evidence="2" type="ORF">FZC83_01725</name>
</gene>
<protein>
    <submittedName>
        <fullName evidence="2">Helix-turn-helix domain-containing protein</fullName>
    </submittedName>
</protein>
<dbReference type="Pfam" id="PF12728">
    <property type="entry name" value="HTH_17"/>
    <property type="match status" value="1"/>
</dbReference>
<comment type="caution">
    <text evidence="2">The sequence shown here is derived from an EMBL/GenBank/DDBJ whole genome shotgun (WGS) entry which is preliminary data.</text>
</comment>
<evidence type="ECO:0000259" key="1">
    <source>
        <dbReference type="Pfam" id="PF12728"/>
    </source>
</evidence>
<dbReference type="InterPro" id="IPR041657">
    <property type="entry name" value="HTH_17"/>
</dbReference>
<dbReference type="Proteomes" id="UP000322997">
    <property type="component" value="Unassembled WGS sequence"/>
</dbReference>
<dbReference type="RefSeq" id="WP_148984349.1">
    <property type="nucleotide sequence ID" value="NZ_JBNILK010000001.1"/>
</dbReference>